<keyword evidence="1" id="KW-0106">Calcium</keyword>
<protein>
    <recommendedName>
        <fullName evidence="2">EF-hand domain-containing protein</fullName>
    </recommendedName>
</protein>
<dbReference type="PROSITE" id="PS00018">
    <property type="entry name" value="EF_HAND_1"/>
    <property type="match status" value="2"/>
</dbReference>
<dbReference type="InterPro" id="IPR018247">
    <property type="entry name" value="EF_Hand_1_Ca_BS"/>
</dbReference>
<sequence>MEFYDLNPLSSEQAIEAQNDFKAIDKDGNGQLDSDELFEYISKFKPELRSFSNLIIRVFGDGNTINWSQFYYSYRSFTAKKEADNYILKLIFKFIDTDNSGTISGKEYREVFDYFIAPGHNQQKLLNSMSYGEELDYDAFAKRFIDDTEYYWKICSPNQD</sequence>
<dbReference type="EMBL" id="JAPFFF010000007">
    <property type="protein sequence ID" value="KAK8885818.1"/>
    <property type="molecule type" value="Genomic_DNA"/>
</dbReference>
<dbReference type="Proteomes" id="UP001470230">
    <property type="component" value="Unassembled WGS sequence"/>
</dbReference>
<dbReference type="SUPFAM" id="SSF47473">
    <property type="entry name" value="EF-hand"/>
    <property type="match status" value="1"/>
</dbReference>
<evidence type="ECO:0000256" key="1">
    <source>
        <dbReference type="ARBA" id="ARBA00022837"/>
    </source>
</evidence>
<dbReference type="Gene3D" id="1.10.238.10">
    <property type="entry name" value="EF-hand"/>
    <property type="match status" value="2"/>
</dbReference>
<evidence type="ECO:0000259" key="2">
    <source>
        <dbReference type="PROSITE" id="PS50222"/>
    </source>
</evidence>
<keyword evidence="4" id="KW-1185">Reference proteome</keyword>
<dbReference type="InterPro" id="IPR011992">
    <property type="entry name" value="EF-hand-dom_pair"/>
</dbReference>
<feature type="domain" description="EF-hand" evidence="2">
    <location>
        <begin position="88"/>
        <end position="118"/>
    </location>
</feature>
<reference evidence="3 4" key="1">
    <citation type="submission" date="2024-04" db="EMBL/GenBank/DDBJ databases">
        <title>Tritrichomonas musculus Genome.</title>
        <authorList>
            <person name="Alves-Ferreira E."/>
            <person name="Grigg M."/>
            <person name="Lorenzi H."/>
            <person name="Galac M."/>
        </authorList>
    </citation>
    <scope>NUCLEOTIDE SEQUENCE [LARGE SCALE GENOMIC DNA]</scope>
    <source>
        <strain evidence="3 4">EAF2021</strain>
    </source>
</reference>
<dbReference type="PROSITE" id="PS50222">
    <property type="entry name" value="EF_HAND_2"/>
    <property type="match status" value="2"/>
</dbReference>
<gene>
    <name evidence="3" type="ORF">M9Y10_041272</name>
</gene>
<dbReference type="Pfam" id="PF13499">
    <property type="entry name" value="EF-hand_7"/>
    <property type="match status" value="1"/>
</dbReference>
<name>A0ABR2K3X3_9EUKA</name>
<organism evidence="3 4">
    <name type="scientific">Tritrichomonas musculus</name>
    <dbReference type="NCBI Taxonomy" id="1915356"/>
    <lineage>
        <taxon>Eukaryota</taxon>
        <taxon>Metamonada</taxon>
        <taxon>Parabasalia</taxon>
        <taxon>Tritrichomonadida</taxon>
        <taxon>Tritrichomonadidae</taxon>
        <taxon>Tritrichomonas</taxon>
    </lineage>
</organism>
<dbReference type="SMART" id="SM00054">
    <property type="entry name" value="EFh"/>
    <property type="match status" value="2"/>
</dbReference>
<accession>A0ABR2K3X3</accession>
<proteinExistence type="predicted"/>
<feature type="domain" description="EF-hand" evidence="2">
    <location>
        <begin position="12"/>
        <end position="47"/>
    </location>
</feature>
<dbReference type="InterPro" id="IPR002048">
    <property type="entry name" value="EF_hand_dom"/>
</dbReference>
<evidence type="ECO:0000313" key="4">
    <source>
        <dbReference type="Proteomes" id="UP001470230"/>
    </source>
</evidence>
<comment type="caution">
    <text evidence="3">The sequence shown here is derived from an EMBL/GenBank/DDBJ whole genome shotgun (WGS) entry which is preliminary data.</text>
</comment>
<evidence type="ECO:0000313" key="3">
    <source>
        <dbReference type="EMBL" id="KAK8885818.1"/>
    </source>
</evidence>